<accession>A0AAV0XUK7</accession>
<comment type="caution">
    <text evidence="1">The sequence shown here is derived from an EMBL/GenBank/DDBJ whole genome shotgun (WGS) entry which is preliminary data.</text>
</comment>
<organism evidence="1 2">
    <name type="scientific">Macrosiphum euphorbiae</name>
    <name type="common">potato aphid</name>
    <dbReference type="NCBI Taxonomy" id="13131"/>
    <lineage>
        <taxon>Eukaryota</taxon>
        <taxon>Metazoa</taxon>
        <taxon>Ecdysozoa</taxon>
        <taxon>Arthropoda</taxon>
        <taxon>Hexapoda</taxon>
        <taxon>Insecta</taxon>
        <taxon>Pterygota</taxon>
        <taxon>Neoptera</taxon>
        <taxon>Paraneoptera</taxon>
        <taxon>Hemiptera</taxon>
        <taxon>Sternorrhyncha</taxon>
        <taxon>Aphidomorpha</taxon>
        <taxon>Aphidoidea</taxon>
        <taxon>Aphididae</taxon>
        <taxon>Macrosiphini</taxon>
        <taxon>Macrosiphum</taxon>
    </lineage>
</organism>
<dbReference type="EMBL" id="CARXXK010001029">
    <property type="protein sequence ID" value="CAI6372284.1"/>
    <property type="molecule type" value="Genomic_DNA"/>
</dbReference>
<name>A0AAV0XUK7_9HEMI</name>
<dbReference type="Proteomes" id="UP001160148">
    <property type="component" value="Unassembled WGS sequence"/>
</dbReference>
<evidence type="ECO:0000313" key="2">
    <source>
        <dbReference type="Proteomes" id="UP001160148"/>
    </source>
</evidence>
<dbReference type="AlphaFoldDB" id="A0AAV0XUK7"/>
<dbReference type="InterPro" id="IPR036397">
    <property type="entry name" value="RNaseH_sf"/>
</dbReference>
<evidence type="ECO:0000313" key="1">
    <source>
        <dbReference type="EMBL" id="CAI6372284.1"/>
    </source>
</evidence>
<protein>
    <recommendedName>
        <fullName evidence="3">Polyprotein</fullName>
    </recommendedName>
</protein>
<reference evidence="1 2" key="1">
    <citation type="submission" date="2023-01" db="EMBL/GenBank/DDBJ databases">
        <authorList>
            <person name="Whitehead M."/>
        </authorList>
    </citation>
    <scope>NUCLEOTIDE SEQUENCE [LARGE SCALE GENOMIC DNA]</scope>
</reference>
<evidence type="ECO:0008006" key="3">
    <source>
        <dbReference type="Google" id="ProtNLM"/>
    </source>
</evidence>
<gene>
    <name evidence="1" type="ORF">MEUPH1_LOCUS26178</name>
</gene>
<dbReference type="Gene3D" id="3.30.420.10">
    <property type="entry name" value="Ribonuclease H-like superfamily/Ribonuclease H"/>
    <property type="match status" value="1"/>
</dbReference>
<dbReference type="GO" id="GO:0003676">
    <property type="term" value="F:nucleic acid binding"/>
    <property type="evidence" value="ECO:0007669"/>
    <property type="project" value="InterPro"/>
</dbReference>
<sequence>MLAKLTDSINKWDRVLYKAEFAINNTVHRSTGQSPSMLLFGINQIGEVNDEIRRILDNIVSEDVIIDFVSTRTEAANRIIKSQEANKIRYDAKHKQATIYKENDYVMITNTDVTVGCNKKLIPKFRGPYVIKKVLDRDRYVVSDIEGFQVTQRPYEGIIGPDRMKRWVK</sequence>
<proteinExistence type="predicted"/>
<keyword evidence="2" id="KW-1185">Reference proteome</keyword>